<keyword evidence="15" id="KW-0779">Telomere</keyword>
<evidence type="ECO:0000256" key="4">
    <source>
        <dbReference type="ARBA" id="ARBA00004629"/>
    </source>
</evidence>
<sequence length="676" mass="76932">MTKITKELLLEKGTPKCSNLGQIKKINLSNLNLKTSDFDRKLFSQLQTLEELDVSGNLLTEFPNNLGLTNLRLLNCANNKLEQITTLNQFKNLEDLNCEDNLYLTISDMYKVMYLLPNLRQLDGKNITSKANNLKFVNSQKLMSQVTNFWEKYCKIQFSELPTAAEISAIKKDFVKSAIAEIKYGPNSLKEFTKWRVKTIATEFVNSLLQQDKQRSSDAEENEDEEKMKANLTDVLKHSSVAMSSTRSTRPFTARDTTKSRKQVISEVSKKDTEDISRKSMKIQLGKERQSAQMAKYPNKASRVDMKTKPSTTKRDHSATPVVSKESIPRKRPKYKKTLVLEPLHFLQSHSRNNNPEDLSTQLWACAFEPEIKNSQIPGLVSSQSVATCGGDSVCIIDCETGIVSHKYKSVGEEFFSLAWTTLPVFDNQKRKFNVLAVGGKMGVVKLIHVKVSYCYGMIKAHKKAISTLYFSPKHETFLFTGSYDKTIILWDIGVPDNDYNFRVSRLLVLKVCSTPLKMSLVPTFPDQYLLAACEGGCFAWDISLTNYDSKRNIKMEFLFPVCNKENSKSDSLAFCNDDLVASKGFMQGSIYLWSWSQTLKRWNKRQTKVHAVILRELEWSNTEEVYIALSVSPVENYLFCGDEKGDIWMYDLDGVTDEEMTSGKKTPPTQVDHKI</sequence>
<keyword evidence="13" id="KW-0995">Kinetochore</keyword>
<keyword evidence="14" id="KW-0156">Chromatin regulator</keyword>
<organism evidence="24 25">
    <name type="scientific">Chiloscyllium punctatum</name>
    <name type="common">Brownbanded bambooshark</name>
    <name type="synonym">Hemiscyllium punctatum</name>
    <dbReference type="NCBI Taxonomy" id="137246"/>
    <lineage>
        <taxon>Eukaryota</taxon>
        <taxon>Metazoa</taxon>
        <taxon>Chordata</taxon>
        <taxon>Craniata</taxon>
        <taxon>Vertebrata</taxon>
        <taxon>Chondrichthyes</taxon>
        <taxon>Elasmobranchii</taxon>
        <taxon>Galeomorphii</taxon>
        <taxon>Galeoidea</taxon>
        <taxon>Orectolobiformes</taxon>
        <taxon>Hemiscylliidae</taxon>
        <taxon>Chiloscyllium</taxon>
    </lineage>
</organism>
<dbReference type="EMBL" id="BEZZ01001150">
    <property type="protein sequence ID" value="GCC38278.1"/>
    <property type="molecule type" value="Genomic_DNA"/>
</dbReference>
<dbReference type="InterPro" id="IPR036322">
    <property type="entry name" value="WD40_repeat_dom_sf"/>
</dbReference>
<evidence type="ECO:0000256" key="5">
    <source>
        <dbReference type="ARBA" id="ARBA00007545"/>
    </source>
</evidence>
<dbReference type="InterPro" id="IPR056363">
    <property type="entry name" value="LRR_LRWD1_dom"/>
</dbReference>
<dbReference type="OMA" id="TCPDKGI"/>
<dbReference type="PROSITE" id="PS50082">
    <property type="entry name" value="WD_REPEATS_2"/>
    <property type="match status" value="1"/>
</dbReference>
<accession>A0A401T6K4</accession>
<keyword evidence="8" id="KW-0963">Cytoplasm</keyword>
<dbReference type="InterPro" id="IPR015943">
    <property type="entry name" value="WD40/YVTN_repeat-like_dom_sf"/>
</dbReference>
<evidence type="ECO:0000256" key="10">
    <source>
        <dbReference type="ARBA" id="ARBA00022614"/>
    </source>
</evidence>
<dbReference type="Pfam" id="PF23211">
    <property type="entry name" value="LRR_LRWD1"/>
    <property type="match status" value="1"/>
</dbReference>
<dbReference type="GO" id="GO:0000776">
    <property type="term" value="C:kinetochore"/>
    <property type="evidence" value="ECO:0007669"/>
    <property type="project" value="UniProtKB-KW"/>
</dbReference>
<dbReference type="PROSITE" id="PS00678">
    <property type="entry name" value="WD_REPEATS_1"/>
    <property type="match status" value="1"/>
</dbReference>
<dbReference type="GO" id="GO:0071169">
    <property type="term" value="P:establishment of protein localization to chromatin"/>
    <property type="evidence" value="ECO:0007669"/>
    <property type="project" value="TreeGrafter"/>
</dbReference>
<evidence type="ECO:0000256" key="12">
    <source>
        <dbReference type="ARBA" id="ARBA00022737"/>
    </source>
</evidence>
<evidence type="ECO:0000256" key="6">
    <source>
        <dbReference type="ARBA" id="ARBA00015536"/>
    </source>
</evidence>
<dbReference type="PROSITE" id="PS50294">
    <property type="entry name" value="WD_REPEATS_REGION"/>
    <property type="match status" value="1"/>
</dbReference>
<evidence type="ECO:0000256" key="17">
    <source>
        <dbReference type="ARBA" id="ARBA00023242"/>
    </source>
</evidence>
<dbReference type="GO" id="GO:0006325">
    <property type="term" value="P:chromatin organization"/>
    <property type="evidence" value="ECO:0007669"/>
    <property type="project" value="UniProtKB-KW"/>
</dbReference>
<name>A0A401T6K4_CHIPU</name>
<dbReference type="SMART" id="SM00320">
    <property type="entry name" value="WD40"/>
    <property type="match status" value="3"/>
</dbReference>
<dbReference type="PROSITE" id="PS51450">
    <property type="entry name" value="LRR"/>
    <property type="match status" value="1"/>
</dbReference>
<keyword evidence="12" id="KW-0677">Repeat</keyword>
<evidence type="ECO:0000256" key="13">
    <source>
        <dbReference type="ARBA" id="ARBA00022838"/>
    </source>
</evidence>
<evidence type="ECO:0000313" key="24">
    <source>
        <dbReference type="EMBL" id="GCC38278.1"/>
    </source>
</evidence>
<proteinExistence type="inferred from homology"/>
<evidence type="ECO:0000256" key="18">
    <source>
        <dbReference type="ARBA" id="ARBA00023328"/>
    </source>
</evidence>
<comment type="subcellular location">
    <subcellularLocation>
        <location evidence="4">Chromosome</location>
        <location evidence="4">Centromere</location>
        <location evidence="4">Kinetochore</location>
    </subcellularLocation>
    <subcellularLocation>
        <location evidence="3">Chromosome</location>
        <location evidence="3">Telomere</location>
    </subcellularLocation>
    <subcellularLocation>
        <location evidence="2">Cytoplasm</location>
        <location evidence="2">Cytoskeleton</location>
        <location evidence="2">Microtubule organizing center</location>
        <location evidence="2">Centrosome</location>
    </subcellularLocation>
    <subcellularLocation>
        <location evidence="1">Nucleus</location>
    </subcellularLocation>
</comment>
<evidence type="ECO:0000256" key="11">
    <source>
        <dbReference type="ARBA" id="ARBA00022705"/>
    </source>
</evidence>
<keyword evidence="18" id="KW-0137">Centromere</keyword>
<dbReference type="Gene3D" id="2.130.10.10">
    <property type="entry name" value="YVTN repeat-like/Quinoprotein amine dehydrogenase"/>
    <property type="match status" value="1"/>
</dbReference>
<evidence type="ECO:0000256" key="1">
    <source>
        <dbReference type="ARBA" id="ARBA00004123"/>
    </source>
</evidence>
<feature type="repeat" description="WD" evidence="20">
    <location>
        <begin position="459"/>
        <end position="493"/>
    </location>
</feature>
<dbReference type="OrthoDB" id="7318948at2759"/>
<feature type="domain" description="Leucine-rich repeat and WD repeat-containing protein 1 LRR" evidence="22">
    <location>
        <begin position="7"/>
        <end position="200"/>
    </location>
</feature>
<evidence type="ECO:0000256" key="7">
    <source>
        <dbReference type="ARBA" id="ARBA00022454"/>
    </source>
</evidence>
<dbReference type="Pfam" id="PF23215">
    <property type="entry name" value="WD_LRWD1"/>
    <property type="match status" value="1"/>
</dbReference>
<dbReference type="InterPro" id="IPR032675">
    <property type="entry name" value="LRR_dom_sf"/>
</dbReference>
<protein>
    <recommendedName>
        <fullName evidence="6">Leucine-rich repeat and WD repeat-containing protein 1</fullName>
    </recommendedName>
    <alternativeName>
        <fullName evidence="19">Origin recognition complex-associated protein</fullName>
    </alternativeName>
</protein>
<evidence type="ECO:0000256" key="9">
    <source>
        <dbReference type="ARBA" id="ARBA00022574"/>
    </source>
</evidence>
<dbReference type="InterPro" id="IPR001680">
    <property type="entry name" value="WD40_rpt"/>
</dbReference>
<comment type="caution">
    <text evidence="24">The sequence shown here is derived from an EMBL/GenBank/DDBJ whole genome shotgun (WGS) entry which is preliminary data.</text>
</comment>
<dbReference type="SUPFAM" id="SSF52058">
    <property type="entry name" value="L domain-like"/>
    <property type="match status" value="1"/>
</dbReference>
<evidence type="ECO:0000256" key="21">
    <source>
        <dbReference type="SAM" id="MobiDB-lite"/>
    </source>
</evidence>
<evidence type="ECO:0000256" key="19">
    <source>
        <dbReference type="ARBA" id="ARBA00033046"/>
    </source>
</evidence>
<keyword evidence="25" id="KW-1185">Reference proteome</keyword>
<dbReference type="InterPro" id="IPR056160">
    <property type="entry name" value="WD_LRWD1"/>
</dbReference>
<keyword evidence="10" id="KW-0433">Leucine-rich repeat</keyword>
<evidence type="ECO:0000256" key="15">
    <source>
        <dbReference type="ARBA" id="ARBA00022895"/>
    </source>
</evidence>
<feature type="region of interest" description="Disordered" evidence="21">
    <location>
        <begin position="241"/>
        <end position="329"/>
    </location>
</feature>
<dbReference type="GO" id="GO:0003682">
    <property type="term" value="F:chromatin binding"/>
    <property type="evidence" value="ECO:0007669"/>
    <property type="project" value="TreeGrafter"/>
</dbReference>
<dbReference type="GO" id="GO:0005664">
    <property type="term" value="C:nuclear origin of replication recognition complex"/>
    <property type="evidence" value="ECO:0007669"/>
    <property type="project" value="TreeGrafter"/>
</dbReference>
<evidence type="ECO:0000259" key="22">
    <source>
        <dbReference type="Pfam" id="PF23211"/>
    </source>
</evidence>
<keyword evidence="16" id="KW-0206">Cytoskeleton</keyword>
<dbReference type="Gene3D" id="3.80.10.10">
    <property type="entry name" value="Ribonuclease Inhibitor"/>
    <property type="match status" value="1"/>
</dbReference>
<keyword evidence="9 20" id="KW-0853">WD repeat</keyword>
<comment type="similarity">
    <text evidence="5">Belongs to the LRWD1 family.</text>
</comment>
<evidence type="ECO:0000256" key="2">
    <source>
        <dbReference type="ARBA" id="ARBA00004300"/>
    </source>
</evidence>
<dbReference type="Proteomes" id="UP000287033">
    <property type="component" value="Unassembled WGS sequence"/>
</dbReference>
<dbReference type="AlphaFoldDB" id="A0A401T6K4"/>
<dbReference type="InterPro" id="IPR019775">
    <property type="entry name" value="WD40_repeat_CS"/>
</dbReference>
<feature type="compositionally biased region" description="Polar residues" evidence="21">
    <location>
        <begin position="241"/>
        <end position="251"/>
    </location>
</feature>
<keyword evidence="7" id="KW-0158">Chromosome</keyword>
<dbReference type="GO" id="GO:0005813">
    <property type="term" value="C:centrosome"/>
    <property type="evidence" value="ECO:0007669"/>
    <property type="project" value="UniProtKB-SubCell"/>
</dbReference>
<dbReference type="InterPro" id="IPR052489">
    <property type="entry name" value="LRWD1"/>
</dbReference>
<dbReference type="GO" id="GO:0000781">
    <property type="term" value="C:chromosome, telomeric region"/>
    <property type="evidence" value="ECO:0007669"/>
    <property type="project" value="UniProtKB-SubCell"/>
</dbReference>
<keyword evidence="11" id="KW-0235">DNA replication</keyword>
<evidence type="ECO:0000256" key="16">
    <source>
        <dbReference type="ARBA" id="ARBA00023212"/>
    </source>
</evidence>
<feature type="compositionally biased region" description="Basic and acidic residues" evidence="21">
    <location>
        <begin position="268"/>
        <end position="278"/>
    </location>
</feature>
<dbReference type="GO" id="GO:0006260">
    <property type="term" value="P:DNA replication"/>
    <property type="evidence" value="ECO:0007669"/>
    <property type="project" value="UniProtKB-KW"/>
</dbReference>
<evidence type="ECO:0000259" key="23">
    <source>
        <dbReference type="Pfam" id="PF23215"/>
    </source>
</evidence>
<dbReference type="STRING" id="137246.A0A401T6K4"/>
<feature type="compositionally biased region" description="Basic and acidic residues" evidence="21">
    <location>
        <begin position="302"/>
        <end position="318"/>
    </location>
</feature>
<reference evidence="24 25" key="1">
    <citation type="journal article" date="2018" name="Nat. Ecol. Evol.">
        <title>Shark genomes provide insights into elasmobranch evolution and the origin of vertebrates.</title>
        <authorList>
            <person name="Hara Y"/>
            <person name="Yamaguchi K"/>
            <person name="Onimaru K"/>
            <person name="Kadota M"/>
            <person name="Koyanagi M"/>
            <person name="Keeley SD"/>
            <person name="Tatsumi K"/>
            <person name="Tanaka K"/>
            <person name="Motone F"/>
            <person name="Kageyama Y"/>
            <person name="Nozu R"/>
            <person name="Adachi N"/>
            <person name="Nishimura O"/>
            <person name="Nakagawa R"/>
            <person name="Tanegashima C"/>
            <person name="Kiyatake I"/>
            <person name="Matsumoto R"/>
            <person name="Murakumo K"/>
            <person name="Nishida K"/>
            <person name="Terakita A"/>
            <person name="Kuratani S"/>
            <person name="Sato K"/>
            <person name="Hyodo S Kuraku.S."/>
        </authorList>
    </citation>
    <scope>NUCLEOTIDE SEQUENCE [LARGE SCALE GENOMIC DNA]</scope>
</reference>
<dbReference type="InterPro" id="IPR001611">
    <property type="entry name" value="Leu-rich_rpt"/>
</dbReference>
<gene>
    <name evidence="24" type="ORF">chiPu_0016792</name>
</gene>
<evidence type="ECO:0000256" key="8">
    <source>
        <dbReference type="ARBA" id="ARBA00022490"/>
    </source>
</evidence>
<dbReference type="PANTHER" id="PTHR24370:SF10">
    <property type="entry name" value="LEUCINE-RICH REPEAT AND WD REPEAT-CONTAINING PROTEIN 1"/>
    <property type="match status" value="1"/>
</dbReference>
<evidence type="ECO:0000256" key="20">
    <source>
        <dbReference type="PROSITE-ProRule" id="PRU00221"/>
    </source>
</evidence>
<dbReference type="PANTHER" id="PTHR24370">
    <property type="entry name" value="OPTICIN"/>
    <property type="match status" value="1"/>
</dbReference>
<evidence type="ECO:0000313" key="25">
    <source>
        <dbReference type="Proteomes" id="UP000287033"/>
    </source>
</evidence>
<feature type="domain" description="Leucine-rich repeat and WD repeat-containing protein 1 WD" evidence="23">
    <location>
        <begin position="338"/>
        <end position="672"/>
    </location>
</feature>
<keyword evidence="17" id="KW-0539">Nucleus</keyword>
<evidence type="ECO:0000256" key="3">
    <source>
        <dbReference type="ARBA" id="ARBA00004574"/>
    </source>
</evidence>
<dbReference type="SUPFAM" id="SSF50978">
    <property type="entry name" value="WD40 repeat-like"/>
    <property type="match status" value="1"/>
</dbReference>
<evidence type="ECO:0000256" key="14">
    <source>
        <dbReference type="ARBA" id="ARBA00022853"/>
    </source>
</evidence>